<gene>
    <name evidence="1" type="ORF">SKAU_G00103370</name>
</gene>
<name>A0A9Q1J7B9_SYNKA</name>
<organism evidence="1 2">
    <name type="scientific">Synaphobranchus kaupii</name>
    <name type="common">Kaup's arrowtooth eel</name>
    <dbReference type="NCBI Taxonomy" id="118154"/>
    <lineage>
        <taxon>Eukaryota</taxon>
        <taxon>Metazoa</taxon>
        <taxon>Chordata</taxon>
        <taxon>Craniata</taxon>
        <taxon>Vertebrata</taxon>
        <taxon>Euteleostomi</taxon>
        <taxon>Actinopterygii</taxon>
        <taxon>Neopterygii</taxon>
        <taxon>Teleostei</taxon>
        <taxon>Anguilliformes</taxon>
        <taxon>Synaphobranchidae</taxon>
        <taxon>Synaphobranchus</taxon>
    </lineage>
</organism>
<comment type="caution">
    <text evidence="1">The sequence shown here is derived from an EMBL/GenBank/DDBJ whole genome shotgun (WGS) entry which is preliminary data.</text>
</comment>
<dbReference type="Proteomes" id="UP001152622">
    <property type="component" value="Chromosome 3"/>
</dbReference>
<dbReference type="EMBL" id="JAINUF010000003">
    <property type="protein sequence ID" value="KAJ8370309.1"/>
    <property type="molecule type" value="Genomic_DNA"/>
</dbReference>
<reference evidence="1" key="1">
    <citation type="journal article" date="2023" name="Science">
        <title>Genome structures resolve the early diversification of teleost fishes.</title>
        <authorList>
            <person name="Parey E."/>
            <person name="Louis A."/>
            <person name="Montfort J."/>
            <person name="Bouchez O."/>
            <person name="Roques C."/>
            <person name="Iampietro C."/>
            <person name="Lluch J."/>
            <person name="Castinel A."/>
            <person name="Donnadieu C."/>
            <person name="Desvignes T."/>
            <person name="Floi Bucao C."/>
            <person name="Jouanno E."/>
            <person name="Wen M."/>
            <person name="Mejri S."/>
            <person name="Dirks R."/>
            <person name="Jansen H."/>
            <person name="Henkel C."/>
            <person name="Chen W.J."/>
            <person name="Zahm M."/>
            <person name="Cabau C."/>
            <person name="Klopp C."/>
            <person name="Thompson A.W."/>
            <person name="Robinson-Rechavi M."/>
            <person name="Braasch I."/>
            <person name="Lecointre G."/>
            <person name="Bobe J."/>
            <person name="Postlethwait J.H."/>
            <person name="Berthelot C."/>
            <person name="Roest Crollius H."/>
            <person name="Guiguen Y."/>
        </authorList>
    </citation>
    <scope>NUCLEOTIDE SEQUENCE</scope>
    <source>
        <strain evidence="1">WJC10195</strain>
    </source>
</reference>
<evidence type="ECO:0000313" key="2">
    <source>
        <dbReference type="Proteomes" id="UP001152622"/>
    </source>
</evidence>
<protein>
    <submittedName>
        <fullName evidence="1">Uncharacterized protein</fullName>
    </submittedName>
</protein>
<keyword evidence="2" id="KW-1185">Reference proteome</keyword>
<sequence>MATPVIRVVNPDAPANRQQAVLVATKEARYYREKRMVFPKPPQELLNQATARAHAEKLLRAEGIPAPSRHLCLGNLVVPFGQYENAPFHWLVANDVGYMKYVHDKQRSEVTNQHRKGER</sequence>
<dbReference type="AlphaFoldDB" id="A0A9Q1J7B9"/>
<accession>A0A9Q1J7B9</accession>
<proteinExistence type="predicted"/>
<evidence type="ECO:0000313" key="1">
    <source>
        <dbReference type="EMBL" id="KAJ8370309.1"/>
    </source>
</evidence>
<dbReference type="OrthoDB" id="8960663at2759"/>